<evidence type="ECO:0000256" key="3">
    <source>
        <dbReference type="ARBA" id="ARBA00023125"/>
    </source>
</evidence>
<gene>
    <name evidence="6" type="ORF">STAS_13527</name>
</gene>
<proteinExistence type="predicted"/>
<dbReference type="OrthoDB" id="1864528at2759"/>
<dbReference type="InterPro" id="IPR015300">
    <property type="entry name" value="DNA-bd_pseudobarrel_sf"/>
</dbReference>
<dbReference type="SUPFAM" id="SSF101936">
    <property type="entry name" value="DNA-binding pseudobarrel domain"/>
    <property type="match status" value="2"/>
</dbReference>
<keyword evidence="3" id="KW-0238">DNA-binding</keyword>
<evidence type="ECO:0000256" key="2">
    <source>
        <dbReference type="ARBA" id="ARBA00023015"/>
    </source>
</evidence>
<dbReference type="GO" id="GO:0005634">
    <property type="term" value="C:nucleus"/>
    <property type="evidence" value="ECO:0007669"/>
    <property type="project" value="UniProtKB-SubCell"/>
</dbReference>
<organism evidence="6 7">
    <name type="scientific">Striga asiatica</name>
    <name type="common">Asiatic witchweed</name>
    <name type="synonym">Buchnera asiatica</name>
    <dbReference type="NCBI Taxonomy" id="4170"/>
    <lineage>
        <taxon>Eukaryota</taxon>
        <taxon>Viridiplantae</taxon>
        <taxon>Streptophyta</taxon>
        <taxon>Embryophyta</taxon>
        <taxon>Tracheophyta</taxon>
        <taxon>Spermatophyta</taxon>
        <taxon>Magnoliopsida</taxon>
        <taxon>eudicotyledons</taxon>
        <taxon>Gunneridae</taxon>
        <taxon>Pentapetalae</taxon>
        <taxon>asterids</taxon>
        <taxon>lamiids</taxon>
        <taxon>Lamiales</taxon>
        <taxon>Orobanchaceae</taxon>
        <taxon>Buchnereae</taxon>
        <taxon>Striga</taxon>
    </lineage>
</organism>
<evidence type="ECO:0000256" key="1">
    <source>
        <dbReference type="ARBA" id="ARBA00004123"/>
    </source>
</evidence>
<accession>A0A5A7PWD2</accession>
<dbReference type="PANTHER" id="PTHR31674">
    <property type="entry name" value="B3 DOMAIN-CONTAINING PROTEIN REM-LIKE 3-RELATED"/>
    <property type="match status" value="1"/>
</dbReference>
<dbReference type="GO" id="GO:0003677">
    <property type="term" value="F:DNA binding"/>
    <property type="evidence" value="ECO:0007669"/>
    <property type="project" value="UniProtKB-KW"/>
</dbReference>
<dbReference type="InterPro" id="IPR039218">
    <property type="entry name" value="REM_fam"/>
</dbReference>
<keyword evidence="7" id="KW-1185">Reference proteome</keyword>
<evidence type="ECO:0000256" key="5">
    <source>
        <dbReference type="ARBA" id="ARBA00023242"/>
    </source>
</evidence>
<protein>
    <submittedName>
        <fullName evidence="6">B3 domain-containing protein</fullName>
    </submittedName>
</protein>
<comment type="subcellular location">
    <subcellularLocation>
        <location evidence="1">Nucleus</location>
    </subcellularLocation>
</comment>
<dbReference type="PANTHER" id="PTHR31674:SF62">
    <property type="entry name" value="B3 DOMAIN-CONTAINING PROTEIN REM14-RELATED"/>
    <property type="match status" value="1"/>
</dbReference>
<dbReference type="EMBL" id="BKCP01005294">
    <property type="protein sequence ID" value="GER37140.1"/>
    <property type="molecule type" value="Genomic_DNA"/>
</dbReference>
<keyword evidence="2" id="KW-0805">Transcription regulation</keyword>
<dbReference type="AlphaFoldDB" id="A0A5A7PWD2"/>
<comment type="caution">
    <text evidence="6">The sequence shown here is derived from an EMBL/GenBank/DDBJ whole genome shotgun (WGS) entry which is preliminary data.</text>
</comment>
<reference evidence="7" key="1">
    <citation type="journal article" date="2019" name="Curr. Biol.">
        <title>Genome Sequence of Striga asiatica Provides Insight into the Evolution of Plant Parasitism.</title>
        <authorList>
            <person name="Yoshida S."/>
            <person name="Kim S."/>
            <person name="Wafula E.K."/>
            <person name="Tanskanen J."/>
            <person name="Kim Y.M."/>
            <person name="Honaas L."/>
            <person name="Yang Z."/>
            <person name="Spallek T."/>
            <person name="Conn C.E."/>
            <person name="Ichihashi Y."/>
            <person name="Cheong K."/>
            <person name="Cui S."/>
            <person name="Der J.P."/>
            <person name="Gundlach H."/>
            <person name="Jiao Y."/>
            <person name="Hori C."/>
            <person name="Ishida J.K."/>
            <person name="Kasahara H."/>
            <person name="Kiba T."/>
            <person name="Kim M.S."/>
            <person name="Koo N."/>
            <person name="Laohavisit A."/>
            <person name="Lee Y.H."/>
            <person name="Lumba S."/>
            <person name="McCourt P."/>
            <person name="Mortimer J.C."/>
            <person name="Mutuku J.M."/>
            <person name="Nomura T."/>
            <person name="Sasaki-Sekimoto Y."/>
            <person name="Seto Y."/>
            <person name="Wang Y."/>
            <person name="Wakatake T."/>
            <person name="Sakakibara H."/>
            <person name="Demura T."/>
            <person name="Yamaguchi S."/>
            <person name="Yoneyama K."/>
            <person name="Manabe R.I."/>
            <person name="Nelson D.C."/>
            <person name="Schulman A.H."/>
            <person name="Timko M.P."/>
            <person name="dePamphilis C.W."/>
            <person name="Choi D."/>
            <person name="Shirasu K."/>
        </authorList>
    </citation>
    <scope>NUCLEOTIDE SEQUENCE [LARGE SCALE GENOMIC DNA]</scope>
    <source>
        <strain evidence="7">cv. UVA1</strain>
    </source>
</reference>
<sequence length="194" mass="22993">MHMVCIQPLPESVYHQYTNHVTINCTIETRENRTYEVWLVKVGNRLEFRDRWDEFVRAEDIRAGYNLYFERNSLYEFVVKVFTCNSAERPPKYRFLVDMKKTHVQRTRLAIPMSFWREHIEHQVNDTTRAILLCKGGRYNVPIIQAHWKALMEHGDAREFMDESGIVEGITCVFTLIGYECVVFKVRLLDGSPI</sequence>
<keyword evidence="5" id="KW-0539">Nucleus</keyword>
<evidence type="ECO:0000313" key="6">
    <source>
        <dbReference type="EMBL" id="GER37140.1"/>
    </source>
</evidence>
<name>A0A5A7PWD2_STRAF</name>
<dbReference type="Gene3D" id="2.40.330.10">
    <property type="entry name" value="DNA-binding pseudobarrel domain"/>
    <property type="match status" value="2"/>
</dbReference>
<evidence type="ECO:0000313" key="7">
    <source>
        <dbReference type="Proteomes" id="UP000325081"/>
    </source>
</evidence>
<keyword evidence="4" id="KW-0804">Transcription</keyword>
<evidence type="ECO:0000256" key="4">
    <source>
        <dbReference type="ARBA" id="ARBA00023163"/>
    </source>
</evidence>
<dbReference type="Proteomes" id="UP000325081">
    <property type="component" value="Unassembled WGS sequence"/>
</dbReference>